<dbReference type="GO" id="GO:0008658">
    <property type="term" value="F:penicillin binding"/>
    <property type="evidence" value="ECO:0007669"/>
    <property type="project" value="InterPro"/>
</dbReference>
<comment type="caution">
    <text evidence="7">The sequence shown here is derived from an EMBL/GenBank/DDBJ whole genome shotgun (WGS) entry which is preliminary data.</text>
</comment>
<reference evidence="7" key="1">
    <citation type="submission" date="2018-06" db="EMBL/GenBank/DDBJ databases">
        <title>Paenibacillus xerothermodurans sp. nov. an extremely dry heat resistant spore forming bacterium isolated from the soil of Cape Canaveral, Florida.</title>
        <authorList>
            <person name="Seuylemezian A."/>
            <person name="Kaur N."/>
            <person name="Patil P."/>
            <person name="Patil P."/>
            <person name="Mayilraj S."/>
            <person name="Vaishampayan P."/>
        </authorList>
    </citation>
    <scope>NUCLEOTIDE SEQUENCE [LARGE SCALE GENOMIC DNA]</scope>
    <source>
        <strain evidence="7">ATCC 27380</strain>
    </source>
</reference>
<evidence type="ECO:0000259" key="5">
    <source>
        <dbReference type="Pfam" id="PF00905"/>
    </source>
</evidence>
<dbReference type="SUPFAM" id="SSF56519">
    <property type="entry name" value="Penicillin binding protein dimerisation domain"/>
    <property type="match status" value="1"/>
</dbReference>
<comment type="subcellular location">
    <subcellularLocation>
        <location evidence="1">Membrane</location>
    </subcellularLocation>
</comment>
<dbReference type="GO" id="GO:0071555">
    <property type="term" value="P:cell wall organization"/>
    <property type="evidence" value="ECO:0007669"/>
    <property type="project" value="TreeGrafter"/>
</dbReference>
<organism evidence="7 8">
    <name type="scientific">Paenibacillus xerothermodurans</name>
    <dbReference type="NCBI Taxonomy" id="1977292"/>
    <lineage>
        <taxon>Bacteria</taxon>
        <taxon>Bacillati</taxon>
        <taxon>Bacillota</taxon>
        <taxon>Bacilli</taxon>
        <taxon>Bacillales</taxon>
        <taxon>Paenibacillaceae</taxon>
        <taxon>Paenibacillus</taxon>
    </lineage>
</organism>
<dbReference type="InterPro" id="IPR050515">
    <property type="entry name" value="Beta-lactam/transpept"/>
</dbReference>
<dbReference type="RefSeq" id="WP_089201407.1">
    <property type="nucleotide sequence ID" value="NZ_NHRJ02000016.1"/>
</dbReference>
<comment type="similarity">
    <text evidence="2">Belongs to the transpeptidase family.</text>
</comment>
<protein>
    <submittedName>
        <fullName evidence="7">Penicillin-binding protein</fullName>
    </submittedName>
</protein>
<gene>
    <name evidence="7" type="ORF">CBW46_018270</name>
</gene>
<keyword evidence="4" id="KW-0812">Transmembrane</keyword>
<keyword evidence="4" id="KW-1133">Transmembrane helix</keyword>
<dbReference type="InterPro" id="IPR036138">
    <property type="entry name" value="PBP_dimer_sf"/>
</dbReference>
<dbReference type="PANTHER" id="PTHR30627">
    <property type="entry name" value="PEPTIDOGLYCAN D,D-TRANSPEPTIDASE"/>
    <property type="match status" value="1"/>
</dbReference>
<feature type="domain" description="Penicillin-binding protein transpeptidase" evidence="5">
    <location>
        <begin position="271"/>
        <end position="586"/>
    </location>
</feature>
<evidence type="ECO:0000313" key="8">
    <source>
        <dbReference type="Proteomes" id="UP000214746"/>
    </source>
</evidence>
<dbReference type="InterPro" id="IPR005311">
    <property type="entry name" value="PBP_dimer"/>
</dbReference>
<feature type="transmembrane region" description="Helical" evidence="4">
    <location>
        <begin position="7"/>
        <end position="26"/>
    </location>
</feature>
<keyword evidence="3 4" id="KW-0472">Membrane</keyword>
<dbReference type="Pfam" id="PF00905">
    <property type="entry name" value="Transpeptidase"/>
    <property type="match status" value="1"/>
</dbReference>
<evidence type="ECO:0000313" key="7">
    <source>
        <dbReference type="EMBL" id="PZE19483.1"/>
    </source>
</evidence>
<dbReference type="InterPro" id="IPR012338">
    <property type="entry name" value="Beta-lactam/transpept-like"/>
</dbReference>
<keyword evidence="8" id="KW-1185">Reference proteome</keyword>
<evidence type="ECO:0000256" key="2">
    <source>
        <dbReference type="ARBA" id="ARBA00007171"/>
    </source>
</evidence>
<dbReference type="Proteomes" id="UP000214746">
    <property type="component" value="Unassembled WGS sequence"/>
</dbReference>
<dbReference type="GO" id="GO:0005886">
    <property type="term" value="C:plasma membrane"/>
    <property type="evidence" value="ECO:0007669"/>
    <property type="project" value="TreeGrafter"/>
</dbReference>
<dbReference type="SUPFAM" id="SSF56601">
    <property type="entry name" value="beta-lactamase/transpeptidase-like"/>
    <property type="match status" value="1"/>
</dbReference>
<sequence length="593" mass="65140">MIKHRIFYILLGIAALLLTLNVRLFWIQVAATRSWSARDIDLVENSVIQRAKAFMLDTGRGDFYDRQGQPLTGGEIPALTVFPVQERPAASQDEVDHRIVRILHTTEDKWKEFRKGLTAPAVWAEDGMTVELDAQQIAAIRALQIPQFEVTRVKERYAAPQPASQLIGYVGQDPARIVRQYMSEFQQGQMQLTSAIGGAGLEKTFEPWLHGIGATRVALFTDGFKRPLPGLATRVVSPGNEYYPLKIMTTLDLSVQRRVEQAMAALQVKEGAVVVLDTANADAVAIASRPAFHPARVDLESGAWSNRALKAVPPGSIFKTVTAAAALDEKLADPEELFDCNGTLGKYGLTCWKKEGHGRISLRDGYAQSCNIVFAQIAERLQGSSMQAYANQLGLGVPVGWKGDFMQQRDFRAWDAEERGQIFAPTTAIEDGGVKAQSAIGQRDVLVTPLQAANMVVTLLHQGEVLSPRIVHEVRFNNGRLMQSLDERRVSGLPGAVSERTADIMLDWMQDVVQHGTGKVLQSAEWSLAAKSGTAQVTDKHGRPVVHQWFIGYGPVEEPKFAVAVLVQNMPESAPNKAAVLFREVMNILADGS</sequence>
<dbReference type="PANTHER" id="PTHR30627:SF24">
    <property type="entry name" value="PENICILLIN-BINDING PROTEIN 4B"/>
    <property type="match status" value="1"/>
</dbReference>
<proteinExistence type="inferred from homology"/>
<evidence type="ECO:0000259" key="6">
    <source>
        <dbReference type="Pfam" id="PF03717"/>
    </source>
</evidence>
<accession>A0A2W1NK98</accession>
<name>A0A2W1NK98_PAEXE</name>
<dbReference type="InterPro" id="IPR001460">
    <property type="entry name" value="PCN-bd_Tpept"/>
</dbReference>
<dbReference type="OrthoDB" id="2985542at2"/>
<dbReference type="Gene3D" id="3.40.710.10">
    <property type="entry name" value="DD-peptidase/beta-lactamase superfamily"/>
    <property type="match status" value="1"/>
</dbReference>
<dbReference type="Gene3D" id="3.90.1310.10">
    <property type="entry name" value="Penicillin-binding protein 2a (Domain 2)"/>
    <property type="match status" value="1"/>
</dbReference>
<dbReference type="Pfam" id="PF03717">
    <property type="entry name" value="PBP_dimer"/>
    <property type="match status" value="1"/>
</dbReference>
<evidence type="ECO:0000256" key="1">
    <source>
        <dbReference type="ARBA" id="ARBA00004370"/>
    </source>
</evidence>
<dbReference type="AlphaFoldDB" id="A0A2W1NK98"/>
<dbReference type="EMBL" id="NHRJ02000016">
    <property type="protein sequence ID" value="PZE19483.1"/>
    <property type="molecule type" value="Genomic_DNA"/>
</dbReference>
<dbReference type="GO" id="GO:0071972">
    <property type="term" value="F:peptidoglycan L,D-transpeptidase activity"/>
    <property type="evidence" value="ECO:0007669"/>
    <property type="project" value="TreeGrafter"/>
</dbReference>
<evidence type="ECO:0000256" key="4">
    <source>
        <dbReference type="SAM" id="Phobius"/>
    </source>
</evidence>
<feature type="domain" description="Penicillin-binding protein dimerisation" evidence="6">
    <location>
        <begin position="59"/>
        <end position="212"/>
    </location>
</feature>
<evidence type="ECO:0000256" key="3">
    <source>
        <dbReference type="ARBA" id="ARBA00023136"/>
    </source>
</evidence>